<evidence type="ECO:0000313" key="2">
    <source>
        <dbReference type="Proteomes" id="UP000239757"/>
    </source>
</evidence>
<protein>
    <submittedName>
        <fullName evidence="1">Uncharacterized protein</fullName>
    </submittedName>
</protein>
<reference evidence="1 2" key="1">
    <citation type="submission" date="2015-01" db="EMBL/GenBank/DDBJ databases">
        <title>Genome of allotetraploid Gossypium barbadense reveals genomic plasticity and fiber elongation in cotton evolution.</title>
        <authorList>
            <person name="Chen X."/>
            <person name="Liu X."/>
            <person name="Zhao B."/>
            <person name="Zheng H."/>
            <person name="Hu Y."/>
            <person name="Lu G."/>
            <person name="Yang C."/>
            <person name="Chen J."/>
            <person name="Shan C."/>
            <person name="Zhang L."/>
            <person name="Zhou Y."/>
            <person name="Wang L."/>
            <person name="Guo W."/>
            <person name="Bai Y."/>
            <person name="Ruan J."/>
            <person name="Shangguan X."/>
            <person name="Mao Y."/>
            <person name="Jiang J."/>
            <person name="Zhu Y."/>
            <person name="Lei J."/>
            <person name="Kang H."/>
            <person name="Chen S."/>
            <person name="He X."/>
            <person name="Wang R."/>
            <person name="Wang Y."/>
            <person name="Chen J."/>
            <person name="Wang L."/>
            <person name="Yu S."/>
            <person name="Wang B."/>
            <person name="Wei J."/>
            <person name="Song S."/>
            <person name="Lu X."/>
            <person name="Gao Z."/>
            <person name="Gu W."/>
            <person name="Deng X."/>
            <person name="Ma D."/>
            <person name="Wang S."/>
            <person name="Liang W."/>
            <person name="Fang L."/>
            <person name="Cai C."/>
            <person name="Zhu X."/>
            <person name="Zhou B."/>
            <person name="Zhang Y."/>
            <person name="Chen Z."/>
            <person name="Xu S."/>
            <person name="Zhu R."/>
            <person name="Wang S."/>
            <person name="Zhang T."/>
            <person name="Zhao G."/>
        </authorList>
    </citation>
    <scope>NUCLEOTIDE SEQUENCE [LARGE SCALE GENOMIC DNA]</scope>
    <source>
        <strain evidence="2">cv. Xinhai21</strain>
        <tissue evidence="1">Leaf</tissue>
    </source>
</reference>
<accession>A0A2P5YGQ2</accession>
<name>A0A2P5YGQ2_GOSBA</name>
<proteinExistence type="predicted"/>
<dbReference type="EMBL" id="KZ663225">
    <property type="protein sequence ID" value="PPS14780.1"/>
    <property type="molecule type" value="Genomic_DNA"/>
</dbReference>
<evidence type="ECO:0000313" key="1">
    <source>
        <dbReference type="EMBL" id="PPS14780.1"/>
    </source>
</evidence>
<dbReference type="Proteomes" id="UP000239757">
    <property type="component" value="Unassembled WGS sequence"/>
</dbReference>
<gene>
    <name evidence="1" type="ORF">GOBAR_AA05791</name>
</gene>
<organism evidence="1 2">
    <name type="scientific">Gossypium barbadense</name>
    <name type="common">Sea Island cotton</name>
    <name type="synonym">Hibiscus barbadensis</name>
    <dbReference type="NCBI Taxonomy" id="3634"/>
    <lineage>
        <taxon>Eukaryota</taxon>
        <taxon>Viridiplantae</taxon>
        <taxon>Streptophyta</taxon>
        <taxon>Embryophyta</taxon>
        <taxon>Tracheophyta</taxon>
        <taxon>Spermatophyta</taxon>
        <taxon>Magnoliopsida</taxon>
        <taxon>eudicotyledons</taxon>
        <taxon>Gunneridae</taxon>
        <taxon>Pentapetalae</taxon>
        <taxon>rosids</taxon>
        <taxon>malvids</taxon>
        <taxon>Malvales</taxon>
        <taxon>Malvaceae</taxon>
        <taxon>Malvoideae</taxon>
        <taxon>Gossypium</taxon>
    </lineage>
</organism>
<sequence length="90" mass="10066">MHEQTYANTLMLTASVDIRIFGSTRTTQGTEDSSEESISLLREIDEYIDVRLYMQSARGGPYSMAADGVRMRAVQGRSFVKKEEEIGLGL</sequence>
<dbReference type="AlphaFoldDB" id="A0A2P5YGQ2"/>